<keyword evidence="3" id="KW-1185">Reference proteome</keyword>
<dbReference type="Proteomes" id="UP001180020">
    <property type="component" value="Unassembled WGS sequence"/>
</dbReference>
<feature type="compositionally biased region" description="Basic residues" evidence="1">
    <location>
        <begin position="19"/>
        <end position="32"/>
    </location>
</feature>
<accession>A0AAV9C9E0</accession>
<dbReference type="EMBL" id="JAUJYO010000020">
    <property type="protein sequence ID" value="KAK1285480.1"/>
    <property type="molecule type" value="Genomic_DNA"/>
</dbReference>
<organism evidence="2 3">
    <name type="scientific">Acorus calamus</name>
    <name type="common">Sweet flag</name>
    <dbReference type="NCBI Taxonomy" id="4465"/>
    <lineage>
        <taxon>Eukaryota</taxon>
        <taxon>Viridiplantae</taxon>
        <taxon>Streptophyta</taxon>
        <taxon>Embryophyta</taxon>
        <taxon>Tracheophyta</taxon>
        <taxon>Spermatophyta</taxon>
        <taxon>Magnoliopsida</taxon>
        <taxon>Liliopsida</taxon>
        <taxon>Acoraceae</taxon>
        <taxon>Acorus</taxon>
    </lineage>
</organism>
<evidence type="ECO:0000313" key="3">
    <source>
        <dbReference type="Proteomes" id="UP001180020"/>
    </source>
</evidence>
<evidence type="ECO:0000256" key="1">
    <source>
        <dbReference type="SAM" id="MobiDB-lite"/>
    </source>
</evidence>
<feature type="region of interest" description="Disordered" evidence="1">
    <location>
        <begin position="1"/>
        <end position="51"/>
    </location>
</feature>
<name>A0AAV9C9E0_ACOCL</name>
<dbReference type="AlphaFoldDB" id="A0AAV9C9E0"/>
<reference evidence="2" key="2">
    <citation type="submission" date="2023-06" db="EMBL/GenBank/DDBJ databases">
        <authorList>
            <person name="Ma L."/>
            <person name="Liu K.-W."/>
            <person name="Li Z."/>
            <person name="Hsiao Y.-Y."/>
            <person name="Qi Y."/>
            <person name="Fu T."/>
            <person name="Tang G."/>
            <person name="Zhang D."/>
            <person name="Sun W.-H."/>
            <person name="Liu D.-K."/>
            <person name="Li Y."/>
            <person name="Chen G.-Z."/>
            <person name="Liu X.-D."/>
            <person name="Liao X.-Y."/>
            <person name="Jiang Y.-T."/>
            <person name="Yu X."/>
            <person name="Hao Y."/>
            <person name="Huang J."/>
            <person name="Zhao X.-W."/>
            <person name="Ke S."/>
            <person name="Chen Y.-Y."/>
            <person name="Wu W.-L."/>
            <person name="Hsu J.-L."/>
            <person name="Lin Y.-F."/>
            <person name="Huang M.-D."/>
            <person name="Li C.-Y."/>
            <person name="Huang L."/>
            <person name="Wang Z.-W."/>
            <person name="Zhao X."/>
            <person name="Zhong W.-Y."/>
            <person name="Peng D.-H."/>
            <person name="Ahmad S."/>
            <person name="Lan S."/>
            <person name="Zhang J.-S."/>
            <person name="Tsai W.-C."/>
            <person name="Van De Peer Y."/>
            <person name="Liu Z.-J."/>
        </authorList>
    </citation>
    <scope>NUCLEOTIDE SEQUENCE</scope>
    <source>
        <strain evidence="2">CP</strain>
        <tissue evidence="2">Leaves</tissue>
    </source>
</reference>
<proteinExistence type="predicted"/>
<reference evidence="2" key="1">
    <citation type="journal article" date="2023" name="Nat. Commun.">
        <title>Diploid and tetraploid genomes of Acorus and the evolution of monocots.</title>
        <authorList>
            <person name="Ma L."/>
            <person name="Liu K.W."/>
            <person name="Li Z."/>
            <person name="Hsiao Y.Y."/>
            <person name="Qi Y."/>
            <person name="Fu T."/>
            <person name="Tang G.D."/>
            <person name="Zhang D."/>
            <person name="Sun W.H."/>
            <person name="Liu D.K."/>
            <person name="Li Y."/>
            <person name="Chen G.Z."/>
            <person name="Liu X.D."/>
            <person name="Liao X.Y."/>
            <person name="Jiang Y.T."/>
            <person name="Yu X."/>
            <person name="Hao Y."/>
            <person name="Huang J."/>
            <person name="Zhao X.W."/>
            <person name="Ke S."/>
            <person name="Chen Y.Y."/>
            <person name="Wu W.L."/>
            <person name="Hsu J.L."/>
            <person name="Lin Y.F."/>
            <person name="Huang M.D."/>
            <person name="Li C.Y."/>
            <person name="Huang L."/>
            <person name="Wang Z.W."/>
            <person name="Zhao X."/>
            <person name="Zhong W.Y."/>
            <person name="Peng D.H."/>
            <person name="Ahmad S."/>
            <person name="Lan S."/>
            <person name="Zhang J.S."/>
            <person name="Tsai W.C."/>
            <person name="Van de Peer Y."/>
            <person name="Liu Z.J."/>
        </authorList>
    </citation>
    <scope>NUCLEOTIDE SEQUENCE</scope>
    <source>
        <strain evidence="2">CP</strain>
    </source>
</reference>
<sequence length="114" mass="13410">MQRKKRRGRERNFSSSWRVRQRARHQGRHRRWTPATGAHAGQKESPAQSSRSLGFVLMKSQSIQQEIESLCKCLYYSMIEKESLRTTALTEPREKEERVNQLCLLFAHGRPLPM</sequence>
<evidence type="ECO:0000313" key="2">
    <source>
        <dbReference type="EMBL" id="KAK1285480.1"/>
    </source>
</evidence>
<protein>
    <submittedName>
        <fullName evidence="2">Uncharacterized protein</fullName>
    </submittedName>
</protein>
<comment type="caution">
    <text evidence="2">The sequence shown here is derived from an EMBL/GenBank/DDBJ whole genome shotgun (WGS) entry which is preliminary data.</text>
</comment>
<gene>
    <name evidence="2" type="ORF">QJS10_CPB20g00895</name>
</gene>